<proteinExistence type="predicted"/>
<evidence type="ECO:0000313" key="1">
    <source>
        <dbReference type="EMBL" id="QOX63313.1"/>
    </source>
</evidence>
<organism evidence="1 2">
    <name type="scientific">Anoxybacterium hadale</name>
    <dbReference type="NCBI Taxonomy" id="3408580"/>
    <lineage>
        <taxon>Bacteria</taxon>
        <taxon>Bacillati</taxon>
        <taxon>Bacillota</taxon>
        <taxon>Clostridia</taxon>
        <taxon>Peptostreptococcales</taxon>
        <taxon>Anaerovoracaceae</taxon>
        <taxon>Anoxybacterium</taxon>
    </lineage>
</organism>
<gene>
    <name evidence="1" type="ORF">FRZ06_08105</name>
</gene>
<dbReference type="EMBL" id="CP042469">
    <property type="protein sequence ID" value="QOX63313.1"/>
    <property type="molecule type" value="Genomic_DNA"/>
</dbReference>
<accession>A0ACD1AAF8</accession>
<reference evidence="1" key="1">
    <citation type="submission" date="2019-08" db="EMBL/GenBank/DDBJ databases">
        <title>Genome sequence of Clostridiales bacterium MT110.</title>
        <authorList>
            <person name="Cao J."/>
        </authorList>
    </citation>
    <scope>NUCLEOTIDE SEQUENCE</scope>
    <source>
        <strain evidence="1">MT110</strain>
    </source>
</reference>
<sequence>MKMYRKMSVKNWFYRFDKIINRIPILIAIRKGLTYMIPLLLLGSFALLINSLPIPFYQSFMAQSLGEDWGLLLTVIHDSTFGMMSLFMVICISYSYANEIGLKKNTSPIITASVSLASYLAISEISIENFHISSFGASGIFMAIVVSASSSVLFLKFSSLNAFKLKAYTNGADAVFKQALSSIFPAAVTVGIFAAINVTLSNVFHIASIQEFLSTYFSTLFTRIESPFLSGLLFVILIHLFWFFGMHGSNILEPVTQAVFQPGVEVNQRLIEAGLTPDIVFTKTFIDSFILMGGCGTAICLVTAILLAGKYKNQRELAKLSALPLLFNINELVVFGLPIVLNPIFLVPFLCVPVLLTFTAFFAVYYGFVPYTIHAVEWTTPILLSGYMATQSISGSILQLFNFVLGTACYIPFVRLSEMASQEQIKLNLKKVYSVYKENEERGYPPALLSRHDEIGNLSRFLASDLADDLKNENLKLYYQPQTDYNGKIFGVEALLRWNHPVYGYIYPPLIIALAEESSIIDNLGRWIFNKALEDLGKLRNAGYSEISLSVNVSAVQLENETLISWLKNKIEMNQLPFHSVKIEITEQIALAGSHKIMDQIDSIKQLGIKLAMDDFGMGHSSLKYLKEYEFDTIKLDGSLIREVVSNSNCRNIISSIVYLCNSLDCSIIAEYVEAEDQKNILYQLGCEKYQGYLYSEPLPYEALVQYLISNTGKKR</sequence>
<protein>
    <submittedName>
        <fullName evidence="1">EAL domain-containing protein</fullName>
    </submittedName>
</protein>
<evidence type="ECO:0000313" key="2">
    <source>
        <dbReference type="Proteomes" id="UP000594014"/>
    </source>
</evidence>
<name>A0ACD1AAF8_9FIRM</name>
<dbReference type="Proteomes" id="UP000594014">
    <property type="component" value="Chromosome"/>
</dbReference>
<keyword evidence="2" id="KW-1185">Reference proteome</keyword>